<evidence type="ECO:0000313" key="4">
    <source>
        <dbReference type="Proteomes" id="UP000324022"/>
    </source>
</evidence>
<feature type="region of interest" description="Disordered" evidence="1">
    <location>
        <begin position="1"/>
        <end position="128"/>
    </location>
</feature>
<dbReference type="AlphaFoldDB" id="A0A5C3EB73"/>
<feature type="compositionally biased region" description="Polar residues" evidence="1">
    <location>
        <begin position="94"/>
        <end position="106"/>
    </location>
</feature>
<reference evidence="3 4" key="1">
    <citation type="submission" date="2018-03" db="EMBL/GenBank/DDBJ databases">
        <authorList>
            <person name="Guldener U."/>
        </authorList>
    </citation>
    <scope>NUCLEOTIDE SEQUENCE [LARGE SCALE GENOMIC DNA]</scope>
    <source>
        <strain evidence="3 4">NBRC100155</strain>
    </source>
</reference>
<keyword evidence="4" id="KW-1185">Reference proteome</keyword>
<sequence>MSTPGGPPSDAEMHDAEQRTPLAPASLSNQNAAGASSPLAFPSSSPLKSQASSVRQSQGSLGASSPLHFPTSSPSAQTSRGQRTPLASARRGQNAENRLPSSSSGISRLDEPLFFPSSGRTTPQHQRCGEIHSSVALSSPSLLRRTRINNDPNSASQGEGAPACASSGSMSLIHNRCKFSDRQVVCIQETSRRVMPSP</sequence>
<evidence type="ECO:0000256" key="1">
    <source>
        <dbReference type="SAM" id="MobiDB-lite"/>
    </source>
</evidence>
<evidence type="ECO:0000259" key="2">
    <source>
        <dbReference type="Pfam" id="PF17207"/>
    </source>
</evidence>
<name>A0A5C3EB73_9BASI</name>
<dbReference type="EMBL" id="OOIN01000017">
    <property type="protein sequence ID" value="SPO27275.1"/>
    <property type="molecule type" value="Genomic_DNA"/>
</dbReference>
<proteinExistence type="predicted"/>
<organism evidence="3 4">
    <name type="scientific">Ustilago trichophora</name>
    <dbReference type="NCBI Taxonomy" id="86804"/>
    <lineage>
        <taxon>Eukaryota</taxon>
        <taxon>Fungi</taxon>
        <taxon>Dikarya</taxon>
        <taxon>Basidiomycota</taxon>
        <taxon>Ustilaginomycotina</taxon>
        <taxon>Ustilaginomycetes</taxon>
        <taxon>Ustilaginales</taxon>
        <taxon>Ustilaginaceae</taxon>
        <taxon>Ustilago</taxon>
    </lineage>
</organism>
<accession>A0A5C3EB73</accession>
<feature type="compositionally biased region" description="Low complexity" evidence="1">
    <location>
        <begin position="32"/>
        <end position="53"/>
    </location>
</feature>
<feature type="domain" description="MCM OB" evidence="2">
    <location>
        <begin position="122"/>
        <end position="194"/>
    </location>
</feature>
<dbReference type="InterPro" id="IPR033762">
    <property type="entry name" value="MCM_OB"/>
</dbReference>
<dbReference type="Proteomes" id="UP000324022">
    <property type="component" value="Unassembled WGS sequence"/>
</dbReference>
<dbReference type="Pfam" id="PF17207">
    <property type="entry name" value="MCM_OB"/>
    <property type="match status" value="1"/>
</dbReference>
<feature type="region of interest" description="Disordered" evidence="1">
    <location>
        <begin position="147"/>
        <end position="168"/>
    </location>
</feature>
<feature type="compositionally biased region" description="Polar residues" evidence="1">
    <location>
        <begin position="70"/>
        <end position="82"/>
    </location>
</feature>
<feature type="compositionally biased region" description="Polar residues" evidence="1">
    <location>
        <begin position="54"/>
        <end position="63"/>
    </location>
</feature>
<protein>
    <recommendedName>
        <fullName evidence="2">MCM OB domain-containing protein</fullName>
    </recommendedName>
</protein>
<evidence type="ECO:0000313" key="3">
    <source>
        <dbReference type="EMBL" id="SPO27275.1"/>
    </source>
</evidence>
<gene>
    <name evidence="3" type="ORF">UTRI_10392</name>
</gene>